<keyword evidence="1" id="KW-0812">Transmembrane</keyword>
<organism evidence="2">
    <name type="scientific">Rhizophora mucronata</name>
    <name type="common">Asiatic mangrove</name>
    <dbReference type="NCBI Taxonomy" id="61149"/>
    <lineage>
        <taxon>Eukaryota</taxon>
        <taxon>Viridiplantae</taxon>
        <taxon>Streptophyta</taxon>
        <taxon>Embryophyta</taxon>
        <taxon>Tracheophyta</taxon>
        <taxon>Spermatophyta</taxon>
        <taxon>Magnoliopsida</taxon>
        <taxon>eudicotyledons</taxon>
        <taxon>Gunneridae</taxon>
        <taxon>Pentapetalae</taxon>
        <taxon>rosids</taxon>
        <taxon>fabids</taxon>
        <taxon>Malpighiales</taxon>
        <taxon>Rhizophoraceae</taxon>
        <taxon>Rhizophora</taxon>
    </lineage>
</organism>
<accession>A0A2P2QZP1</accession>
<proteinExistence type="predicted"/>
<sequence length="66" mass="8160">MPRSYTKITLKLESEEKRKEKWRKNFPQLSAFLLCTSHHATFFFFLLYQPSSYKKSNFFHHFFFCL</sequence>
<keyword evidence="1" id="KW-1133">Transmembrane helix</keyword>
<keyword evidence="1" id="KW-0472">Membrane</keyword>
<name>A0A2P2QZP1_RHIMU</name>
<feature type="transmembrane region" description="Helical" evidence="1">
    <location>
        <begin position="26"/>
        <end position="48"/>
    </location>
</feature>
<reference evidence="2" key="1">
    <citation type="submission" date="2018-02" db="EMBL/GenBank/DDBJ databases">
        <title>Rhizophora mucronata_Transcriptome.</title>
        <authorList>
            <person name="Meera S.P."/>
            <person name="Sreeshan A."/>
            <person name="Augustine A."/>
        </authorList>
    </citation>
    <scope>NUCLEOTIDE SEQUENCE</scope>
    <source>
        <tissue evidence="2">Leaf</tissue>
    </source>
</reference>
<protein>
    <submittedName>
        <fullName evidence="2">Uncharacterized protein</fullName>
    </submittedName>
</protein>
<evidence type="ECO:0000313" key="2">
    <source>
        <dbReference type="EMBL" id="MBX72430.1"/>
    </source>
</evidence>
<dbReference type="AlphaFoldDB" id="A0A2P2QZP1"/>
<dbReference type="EMBL" id="GGEC01091946">
    <property type="protein sequence ID" value="MBX72430.1"/>
    <property type="molecule type" value="Transcribed_RNA"/>
</dbReference>
<evidence type="ECO:0000256" key="1">
    <source>
        <dbReference type="SAM" id="Phobius"/>
    </source>
</evidence>